<dbReference type="EMBL" id="CM047742">
    <property type="protein sequence ID" value="KAJ0033893.1"/>
    <property type="molecule type" value="Genomic_DNA"/>
</dbReference>
<evidence type="ECO:0000313" key="1">
    <source>
        <dbReference type="EMBL" id="KAJ0033893.1"/>
    </source>
</evidence>
<comment type="caution">
    <text evidence="1">The sequence shown here is derived from an EMBL/GenBank/DDBJ whole genome shotgun (WGS) entry which is preliminary data.</text>
</comment>
<protein>
    <submittedName>
        <fullName evidence="1">Uncharacterized protein</fullName>
    </submittedName>
</protein>
<gene>
    <name evidence="1" type="ORF">Pint_24981</name>
</gene>
<accession>A0ACC0YAP3</accession>
<organism evidence="1 2">
    <name type="scientific">Pistacia integerrima</name>
    <dbReference type="NCBI Taxonomy" id="434235"/>
    <lineage>
        <taxon>Eukaryota</taxon>
        <taxon>Viridiplantae</taxon>
        <taxon>Streptophyta</taxon>
        <taxon>Embryophyta</taxon>
        <taxon>Tracheophyta</taxon>
        <taxon>Spermatophyta</taxon>
        <taxon>Magnoliopsida</taxon>
        <taxon>eudicotyledons</taxon>
        <taxon>Gunneridae</taxon>
        <taxon>Pentapetalae</taxon>
        <taxon>rosids</taxon>
        <taxon>malvids</taxon>
        <taxon>Sapindales</taxon>
        <taxon>Anacardiaceae</taxon>
        <taxon>Pistacia</taxon>
    </lineage>
</organism>
<sequence>MFSLAPAISTAEELAILGNEEKYVALKSDQVEIIKNQAKTTNYHPKSILKQSPLHTSITSPDNLSKQKKLSRSKLKVKINLPDNEISLANSNALMRSPVCLPSNVKAEEGNGMKPLSDLAAALGMKYVFAESWAPEYGNAILSKWPIKTWKVQKIADDKDFRNVLKATVDVPWAGEINFDCTQLDHLNEYWRMKQISAIIQSSDSPHILAGGLNSLDGSDYSLERWMDIVKMQRTSAGECEPVVIIAKGQNVQGTCKYGTRVDYILASPESPYKFVPGSYSVISSKGTSDHHIVKVDITKASESGGENVIKQQGKPKQKIVKMTNPCYARGIWKVNP</sequence>
<proteinExistence type="predicted"/>
<dbReference type="Proteomes" id="UP001163603">
    <property type="component" value="Chromosome 7"/>
</dbReference>
<keyword evidence="2" id="KW-1185">Reference proteome</keyword>
<evidence type="ECO:0000313" key="2">
    <source>
        <dbReference type="Proteomes" id="UP001163603"/>
    </source>
</evidence>
<reference evidence="2" key="1">
    <citation type="journal article" date="2023" name="G3 (Bethesda)">
        <title>Genome assembly and association tests identify interacting loci associated with vigor, precocity, and sex in interspecific pistachio rootstocks.</title>
        <authorList>
            <person name="Palmer W."/>
            <person name="Jacygrad E."/>
            <person name="Sagayaradj S."/>
            <person name="Cavanaugh K."/>
            <person name="Han R."/>
            <person name="Bertier L."/>
            <person name="Beede B."/>
            <person name="Kafkas S."/>
            <person name="Golino D."/>
            <person name="Preece J."/>
            <person name="Michelmore R."/>
        </authorList>
    </citation>
    <scope>NUCLEOTIDE SEQUENCE [LARGE SCALE GENOMIC DNA]</scope>
</reference>
<name>A0ACC0YAP3_9ROSI</name>